<dbReference type="PANTHER" id="PTHR21445:SF0">
    <property type="entry name" value="APURINIC-APYRIMIDINIC ENDONUCLEASE"/>
    <property type="match status" value="1"/>
</dbReference>
<proteinExistence type="inferred from homology"/>
<dbReference type="InterPro" id="IPR001719">
    <property type="entry name" value="AP_endonuc_2"/>
</dbReference>
<dbReference type="GO" id="GO:0008833">
    <property type="term" value="F:deoxyribonuclease IV (phage-T4-induced) activity"/>
    <property type="evidence" value="ECO:0007669"/>
    <property type="project" value="UniProtKB-EC"/>
</dbReference>
<comment type="caution">
    <text evidence="9">The sequence shown here is derived from an EMBL/GenBank/DDBJ whole genome shotgun (WGS) entry which is preliminary data.</text>
</comment>
<comment type="cofactor">
    <cofactor evidence="1">
        <name>Zn(2+)</name>
        <dbReference type="ChEBI" id="CHEBI:29105"/>
    </cofactor>
</comment>
<dbReference type="PROSITE" id="PS00730">
    <property type="entry name" value="AP_NUCLEASE_F2_2"/>
    <property type="match status" value="1"/>
</dbReference>
<gene>
    <name evidence="9" type="ORF">FHU29_002594</name>
</gene>
<reference evidence="9 10" key="1">
    <citation type="submission" date="2020-08" db="EMBL/GenBank/DDBJ databases">
        <title>Sequencing the genomes of 1000 actinobacteria strains.</title>
        <authorList>
            <person name="Klenk H.-P."/>
        </authorList>
    </citation>
    <scope>NUCLEOTIDE SEQUENCE [LARGE SCALE GENOMIC DNA]</scope>
    <source>
        <strain evidence="9 10">DSM 45258</strain>
    </source>
</reference>
<evidence type="ECO:0000313" key="9">
    <source>
        <dbReference type="EMBL" id="MBB3038145.1"/>
    </source>
</evidence>
<keyword evidence="6" id="KW-0862">Zinc</keyword>
<evidence type="ECO:0000256" key="7">
    <source>
        <dbReference type="ARBA" id="ARBA00023204"/>
    </source>
</evidence>
<dbReference type="InterPro" id="IPR018246">
    <property type="entry name" value="AP_endonuc_F2_Zn_BS"/>
</dbReference>
<dbReference type="NCBIfam" id="NF002198">
    <property type="entry name" value="PRK01060.1-3"/>
    <property type="match status" value="1"/>
</dbReference>
<dbReference type="InterPro" id="IPR036237">
    <property type="entry name" value="Xyl_isomerase-like_sf"/>
</dbReference>
<keyword evidence="3" id="KW-0479">Metal-binding</keyword>
<evidence type="ECO:0000256" key="6">
    <source>
        <dbReference type="ARBA" id="ARBA00022833"/>
    </source>
</evidence>
<evidence type="ECO:0000256" key="3">
    <source>
        <dbReference type="ARBA" id="ARBA00022723"/>
    </source>
</evidence>
<dbReference type="OrthoDB" id="9805666at2"/>
<evidence type="ECO:0000313" key="10">
    <source>
        <dbReference type="Proteomes" id="UP000567922"/>
    </source>
</evidence>
<dbReference type="RefSeq" id="WP_064440007.1">
    <property type="nucleotide sequence ID" value="NZ_BDDI01000006.1"/>
</dbReference>
<sequence length="263" mass="28825">MRIGAHVRDDADPLGSAQRYGAEVVQLFVTDPQKWNKPKPHPQADQLRKSGIDVVVHSSYVINVASLNNRIRIPSRKAVQQQATAAAELGAFGLVVHGGHVRQGEAVEEGFTNWRKLFERQDDEGGFAVPILIENTAGGDSAMSRYFDSIARLWDHVGEFGAGFCLDTCHAWAAGENLVDAVERIRSITGRIDLVHLNNSRDEFNSARDRHANLADGTIDPQLLTEVVRQAGAPVVLETPAEGLEDDIEFLRETLSQSQPASN</sequence>
<keyword evidence="10" id="KW-1185">Reference proteome</keyword>
<comment type="similarity">
    <text evidence="2">Belongs to the AP endonuclease 2 family.</text>
</comment>
<protein>
    <submittedName>
        <fullName evidence="9">Deoxyribonuclease-4</fullName>
        <ecNumber evidence="9">3.1.21.2</ecNumber>
    </submittedName>
</protein>
<accession>A0A839RN25</accession>
<evidence type="ECO:0000256" key="1">
    <source>
        <dbReference type="ARBA" id="ARBA00001947"/>
    </source>
</evidence>
<dbReference type="InterPro" id="IPR013022">
    <property type="entry name" value="Xyl_isomerase-like_TIM-brl"/>
</dbReference>
<dbReference type="PROSITE" id="PS51432">
    <property type="entry name" value="AP_NUCLEASE_F2_4"/>
    <property type="match status" value="1"/>
</dbReference>
<name>A0A839RN25_9ACTN</name>
<dbReference type="Pfam" id="PF01261">
    <property type="entry name" value="AP_endonuc_2"/>
    <property type="match status" value="1"/>
</dbReference>
<dbReference type="GO" id="GO:0008270">
    <property type="term" value="F:zinc ion binding"/>
    <property type="evidence" value="ECO:0007669"/>
    <property type="project" value="InterPro"/>
</dbReference>
<dbReference type="SUPFAM" id="SSF51658">
    <property type="entry name" value="Xylose isomerase-like"/>
    <property type="match status" value="1"/>
</dbReference>
<dbReference type="SMART" id="SM00518">
    <property type="entry name" value="AP2Ec"/>
    <property type="match status" value="1"/>
</dbReference>
<evidence type="ECO:0000256" key="2">
    <source>
        <dbReference type="ARBA" id="ARBA00005340"/>
    </source>
</evidence>
<organism evidence="9 10">
    <name type="scientific">Hoyosella altamirensis</name>
    <dbReference type="NCBI Taxonomy" id="616997"/>
    <lineage>
        <taxon>Bacteria</taxon>
        <taxon>Bacillati</taxon>
        <taxon>Actinomycetota</taxon>
        <taxon>Actinomycetes</taxon>
        <taxon>Mycobacteriales</taxon>
        <taxon>Hoyosellaceae</taxon>
        <taxon>Hoyosella</taxon>
    </lineage>
</organism>
<keyword evidence="4" id="KW-0227">DNA damage</keyword>
<dbReference type="EC" id="3.1.21.2" evidence="9"/>
<dbReference type="Gene3D" id="3.20.20.150">
    <property type="entry name" value="Divalent-metal-dependent TIM barrel enzymes"/>
    <property type="match status" value="1"/>
</dbReference>
<dbReference type="GO" id="GO:0003906">
    <property type="term" value="F:DNA-(apurinic or apyrimidinic site) endonuclease activity"/>
    <property type="evidence" value="ECO:0007669"/>
    <property type="project" value="TreeGrafter"/>
</dbReference>
<dbReference type="PANTHER" id="PTHR21445">
    <property type="entry name" value="ENDONUCLEASE IV ENDODEOXYRIBONUCLEASE IV"/>
    <property type="match status" value="1"/>
</dbReference>
<evidence type="ECO:0000259" key="8">
    <source>
        <dbReference type="Pfam" id="PF01261"/>
    </source>
</evidence>
<dbReference type="EMBL" id="JACHWS010000002">
    <property type="protein sequence ID" value="MBB3038145.1"/>
    <property type="molecule type" value="Genomic_DNA"/>
</dbReference>
<dbReference type="AlphaFoldDB" id="A0A839RN25"/>
<dbReference type="GO" id="GO:0006284">
    <property type="term" value="P:base-excision repair"/>
    <property type="evidence" value="ECO:0007669"/>
    <property type="project" value="TreeGrafter"/>
</dbReference>
<dbReference type="Proteomes" id="UP000567922">
    <property type="component" value="Unassembled WGS sequence"/>
</dbReference>
<evidence type="ECO:0000256" key="5">
    <source>
        <dbReference type="ARBA" id="ARBA00022801"/>
    </source>
</evidence>
<keyword evidence="7" id="KW-0234">DNA repair</keyword>
<keyword evidence="5 9" id="KW-0378">Hydrolase</keyword>
<evidence type="ECO:0000256" key="4">
    <source>
        <dbReference type="ARBA" id="ARBA00022763"/>
    </source>
</evidence>
<feature type="domain" description="Xylose isomerase-like TIM barrel" evidence="8">
    <location>
        <begin position="17"/>
        <end position="253"/>
    </location>
</feature>
<dbReference type="GO" id="GO:0003677">
    <property type="term" value="F:DNA binding"/>
    <property type="evidence" value="ECO:0007669"/>
    <property type="project" value="InterPro"/>
</dbReference>
<dbReference type="GO" id="GO:0008081">
    <property type="term" value="F:phosphoric diester hydrolase activity"/>
    <property type="evidence" value="ECO:0007669"/>
    <property type="project" value="TreeGrafter"/>
</dbReference>